<dbReference type="AlphaFoldDB" id="A0A931MMT8"/>
<dbReference type="EMBL" id="JADZGI010000004">
    <property type="protein sequence ID" value="MBH0114715.1"/>
    <property type="molecule type" value="Genomic_DNA"/>
</dbReference>
<name>A0A931MMT8_9SPHN</name>
<dbReference type="RefSeq" id="WP_197166436.1">
    <property type="nucleotide sequence ID" value="NZ_JADZGI010000004.1"/>
</dbReference>
<dbReference type="Pfam" id="PF01263">
    <property type="entry name" value="Aldose_epim"/>
    <property type="match status" value="1"/>
</dbReference>
<dbReference type="PANTHER" id="PTHR11122">
    <property type="entry name" value="APOSPORY-ASSOCIATED PROTEIN C-RELATED"/>
    <property type="match status" value="1"/>
</dbReference>
<evidence type="ECO:0000313" key="2">
    <source>
        <dbReference type="Proteomes" id="UP000617634"/>
    </source>
</evidence>
<organism evidence="1 2">
    <name type="scientific">Novosphingobium aureum</name>
    <dbReference type="NCBI Taxonomy" id="2792964"/>
    <lineage>
        <taxon>Bacteria</taxon>
        <taxon>Pseudomonadati</taxon>
        <taxon>Pseudomonadota</taxon>
        <taxon>Alphaproteobacteria</taxon>
        <taxon>Sphingomonadales</taxon>
        <taxon>Sphingomonadaceae</taxon>
        <taxon>Novosphingobium</taxon>
    </lineage>
</organism>
<sequence length="296" mass="32625">MSDVELLSISSGDLTARINPLGAELWSLADARGREFMTAADPAYWTGHAPLLFPIVGALNEGRYRVNGSEYALPRHGFARHSRFEVLIAEAERVMFSLSASDETRKVYPFEFKLNVNFRLIEKKLSVGVGVQNCGDVPMPFSFGFHPAFAWPLPGGAAKEDHVIEFADAEPHRVRQLEEDTGLLSPERRHGPVKGSAFTPRAELFERDAIIWDKLNSRKIVFGPKAGPRVAVKFPSLPMLGIWQKPGADFLCIEPWQGIADPVGFSGDFREKPGVISVAPGQTTFLEMHIAVLDGA</sequence>
<dbReference type="Proteomes" id="UP000617634">
    <property type="component" value="Unassembled WGS sequence"/>
</dbReference>
<reference evidence="1" key="1">
    <citation type="submission" date="2020-11" db="EMBL/GenBank/DDBJ databases">
        <title>Novosphingobium aureum sp. nov., a marine bacterium isolated from sediment of a salt flat.</title>
        <authorList>
            <person name="Yoo Y."/>
            <person name="Kim J.-J."/>
        </authorList>
    </citation>
    <scope>NUCLEOTIDE SEQUENCE</scope>
    <source>
        <strain evidence="1">YJ-S2-02</strain>
    </source>
</reference>
<dbReference type="Gene3D" id="2.70.98.10">
    <property type="match status" value="1"/>
</dbReference>
<dbReference type="InterPro" id="IPR011013">
    <property type="entry name" value="Gal_mutarotase_sf_dom"/>
</dbReference>
<dbReference type="SUPFAM" id="SSF74650">
    <property type="entry name" value="Galactose mutarotase-like"/>
    <property type="match status" value="1"/>
</dbReference>
<dbReference type="InterPro" id="IPR008183">
    <property type="entry name" value="Aldose_1/G6P_1-epimerase"/>
</dbReference>
<dbReference type="InterPro" id="IPR037481">
    <property type="entry name" value="LacX"/>
</dbReference>
<comment type="caution">
    <text evidence="1">The sequence shown here is derived from an EMBL/GenBank/DDBJ whole genome shotgun (WGS) entry which is preliminary data.</text>
</comment>
<protein>
    <submittedName>
        <fullName evidence="1">Aldose 1-epimerase family protein</fullName>
    </submittedName>
</protein>
<dbReference type="CDD" id="cd09024">
    <property type="entry name" value="Aldose_epim_lacX"/>
    <property type="match status" value="1"/>
</dbReference>
<dbReference type="InterPro" id="IPR014718">
    <property type="entry name" value="GH-type_carb-bd"/>
</dbReference>
<dbReference type="PANTHER" id="PTHR11122:SF13">
    <property type="entry name" value="GLUCOSE-6-PHOSPHATE 1-EPIMERASE"/>
    <property type="match status" value="1"/>
</dbReference>
<gene>
    <name evidence="1" type="ORF">I5E68_17335</name>
</gene>
<accession>A0A931MMT8</accession>
<evidence type="ECO:0000313" key="1">
    <source>
        <dbReference type="EMBL" id="MBH0114715.1"/>
    </source>
</evidence>
<keyword evidence="2" id="KW-1185">Reference proteome</keyword>
<dbReference type="GO" id="GO:0016853">
    <property type="term" value="F:isomerase activity"/>
    <property type="evidence" value="ECO:0007669"/>
    <property type="project" value="InterPro"/>
</dbReference>
<proteinExistence type="predicted"/>
<dbReference type="GO" id="GO:0030246">
    <property type="term" value="F:carbohydrate binding"/>
    <property type="evidence" value="ECO:0007669"/>
    <property type="project" value="InterPro"/>
</dbReference>
<dbReference type="GO" id="GO:0005975">
    <property type="term" value="P:carbohydrate metabolic process"/>
    <property type="evidence" value="ECO:0007669"/>
    <property type="project" value="InterPro"/>
</dbReference>